<comment type="caution">
    <text evidence="1">The sequence shown here is derived from an EMBL/GenBank/DDBJ whole genome shotgun (WGS) entry which is preliminary data.</text>
</comment>
<sequence>MYLTSCEDTNERSCKRLGDDTSLKEVRKLPSRVLSRRKTVEVVEKGNPPDKLYRYFLVKNEYGGNLISCEKILFPIHWDKDHWLMFIVDILKHKITMLDSLHSFFAGKKSLVNDVRSGLHKALQHGSNSLGISINLE</sequence>
<proteinExistence type="predicted"/>
<evidence type="ECO:0000313" key="1">
    <source>
        <dbReference type="EMBL" id="KAI5676143.1"/>
    </source>
</evidence>
<gene>
    <name evidence="1" type="ORF">M9H77_07093</name>
</gene>
<dbReference type="EMBL" id="CM044702">
    <property type="protein sequence ID" value="KAI5676143.1"/>
    <property type="molecule type" value="Genomic_DNA"/>
</dbReference>
<reference evidence="2" key="1">
    <citation type="journal article" date="2023" name="Nat. Plants">
        <title>Single-cell RNA sequencing provides a high-resolution roadmap for understanding the multicellular compartmentation of specialized metabolism.</title>
        <authorList>
            <person name="Sun S."/>
            <person name="Shen X."/>
            <person name="Li Y."/>
            <person name="Li Y."/>
            <person name="Wang S."/>
            <person name="Li R."/>
            <person name="Zhang H."/>
            <person name="Shen G."/>
            <person name="Guo B."/>
            <person name="Wei J."/>
            <person name="Xu J."/>
            <person name="St-Pierre B."/>
            <person name="Chen S."/>
            <person name="Sun C."/>
        </authorList>
    </citation>
    <scope>NUCLEOTIDE SEQUENCE [LARGE SCALE GENOMIC DNA]</scope>
</reference>
<organism evidence="1 2">
    <name type="scientific">Catharanthus roseus</name>
    <name type="common">Madagascar periwinkle</name>
    <name type="synonym">Vinca rosea</name>
    <dbReference type="NCBI Taxonomy" id="4058"/>
    <lineage>
        <taxon>Eukaryota</taxon>
        <taxon>Viridiplantae</taxon>
        <taxon>Streptophyta</taxon>
        <taxon>Embryophyta</taxon>
        <taxon>Tracheophyta</taxon>
        <taxon>Spermatophyta</taxon>
        <taxon>Magnoliopsida</taxon>
        <taxon>eudicotyledons</taxon>
        <taxon>Gunneridae</taxon>
        <taxon>Pentapetalae</taxon>
        <taxon>asterids</taxon>
        <taxon>lamiids</taxon>
        <taxon>Gentianales</taxon>
        <taxon>Apocynaceae</taxon>
        <taxon>Rauvolfioideae</taxon>
        <taxon>Vinceae</taxon>
        <taxon>Catharanthinae</taxon>
        <taxon>Catharanthus</taxon>
    </lineage>
</organism>
<protein>
    <submittedName>
        <fullName evidence="1">Uncharacterized protein</fullName>
    </submittedName>
</protein>
<accession>A0ACC0BU75</accession>
<evidence type="ECO:0000313" key="2">
    <source>
        <dbReference type="Proteomes" id="UP001060085"/>
    </source>
</evidence>
<keyword evidence="2" id="KW-1185">Reference proteome</keyword>
<dbReference type="Proteomes" id="UP001060085">
    <property type="component" value="Linkage Group LG02"/>
</dbReference>
<name>A0ACC0BU75_CATRO</name>